<evidence type="ECO:0000313" key="1">
    <source>
        <dbReference type="EMBL" id="CAE7461328.1"/>
    </source>
</evidence>
<protein>
    <submittedName>
        <fullName evidence="1">Uncharacterized protein</fullName>
    </submittedName>
</protein>
<name>A0A812S2D0_9DINO</name>
<dbReference type="Proteomes" id="UP000604046">
    <property type="component" value="Unassembled WGS sequence"/>
</dbReference>
<dbReference type="AlphaFoldDB" id="A0A812S2D0"/>
<accession>A0A812S2D0</accession>
<reference evidence="1" key="1">
    <citation type="submission" date="2021-02" db="EMBL/GenBank/DDBJ databases">
        <authorList>
            <person name="Dougan E. K."/>
            <person name="Rhodes N."/>
            <person name="Thang M."/>
            <person name="Chan C."/>
        </authorList>
    </citation>
    <scope>NUCLEOTIDE SEQUENCE</scope>
</reference>
<organism evidence="1 2">
    <name type="scientific">Symbiodinium natans</name>
    <dbReference type="NCBI Taxonomy" id="878477"/>
    <lineage>
        <taxon>Eukaryota</taxon>
        <taxon>Sar</taxon>
        <taxon>Alveolata</taxon>
        <taxon>Dinophyceae</taxon>
        <taxon>Suessiales</taxon>
        <taxon>Symbiodiniaceae</taxon>
        <taxon>Symbiodinium</taxon>
    </lineage>
</organism>
<keyword evidence="2" id="KW-1185">Reference proteome</keyword>
<proteinExistence type="predicted"/>
<dbReference type="EMBL" id="CAJNDS010002402">
    <property type="protein sequence ID" value="CAE7461328.1"/>
    <property type="molecule type" value="Genomic_DNA"/>
</dbReference>
<comment type="caution">
    <text evidence="1">The sequence shown here is derived from an EMBL/GenBank/DDBJ whole genome shotgun (WGS) entry which is preliminary data.</text>
</comment>
<gene>
    <name evidence="1" type="ORF">SNAT2548_LOCUS25648</name>
</gene>
<evidence type="ECO:0000313" key="2">
    <source>
        <dbReference type="Proteomes" id="UP000604046"/>
    </source>
</evidence>
<sequence>MECVCAALYRVTSEAVSRKLRRTCVLHMQWCLPLGGDAHEGFSNGAELRCLSYAASEKVLQRLRAEDISRGLRAARARSTRSGACPWMVLPVRGSPVAYSCAACLTRPLTKFSKGCVLHIKRSCKLMSTKGLMSPSLMREGEGAGALCV</sequence>